<dbReference type="Pfam" id="PF16011">
    <property type="entry name" value="CBM9_2"/>
    <property type="match status" value="1"/>
</dbReference>
<sequence>MKFVHILFFLIFFTVYGQTETDTMNSLVVKRIESKKHIDLEEVSRLLEEQTELQSINVINWEKFPYLPEVKFRIAHSNNQIWLKYYVNEQNILAARTEVNSSVSRDSCVEFFFDPLGDGSYYNFEFNCIGTPHLAYGPDRHTREFVAPKKIKQLIKKESSLGDLPFDEKSGGHQWEMTIVLPAEILTSHDGIKLEGLRSRSNFYKCGDDTSEKHYLSWNPVGTERPDFHRPEFFGTLIFE</sequence>
<dbReference type="Proteomes" id="UP000276603">
    <property type="component" value="Unassembled WGS sequence"/>
</dbReference>
<protein>
    <recommendedName>
        <fullName evidence="1">Carbohydrate-binding domain-containing protein</fullName>
    </recommendedName>
</protein>
<dbReference type="EMBL" id="RBCJ01000001">
    <property type="protein sequence ID" value="RKN82486.1"/>
    <property type="molecule type" value="Genomic_DNA"/>
</dbReference>
<dbReference type="SUPFAM" id="SSF49344">
    <property type="entry name" value="CBD9-like"/>
    <property type="match status" value="1"/>
</dbReference>
<evidence type="ECO:0000313" key="3">
    <source>
        <dbReference type="Proteomes" id="UP000276603"/>
    </source>
</evidence>
<dbReference type="GO" id="GO:0016052">
    <property type="term" value="P:carbohydrate catabolic process"/>
    <property type="evidence" value="ECO:0007669"/>
    <property type="project" value="InterPro"/>
</dbReference>
<reference evidence="2 3" key="1">
    <citation type="submission" date="2018-10" db="EMBL/GenBank/DDBJ databases">
        <title>Ulvibacterium marinum gen. nov., sp. nov., a novel marine bacterium of the family Flavobacteriaceae, isolated from a culture of the green alga Ulva prolifera.</title>
        <authorList>
            <person name="Zhang Z."/>
        </authorList>
    </citation>
    <scope>NUCLEOTIDE SEQUENCE [LARGE SCALE GENOMIC DNA]</scope>
    <source>
        <strain evidence="2 3">CCMM003</strain>
    </source>
</reference>
<organism evidence="2 3">
    <name type="scientific">Ulvibacterium marinum</name>
    <dbReference type="NCBI Taxonomy" id="2419782"/>
    <lineage>
        <taxon>Bacteria</taxon>
        <taxon>Pseudomonadati</taxon>
        <taxon>Bacteroidota</taxon>
        <taxon>Flavobacteriia</taxon>
        <taxon>Flavobacteriales</taxon>
        <taxon>Flavobacteriaceae</taxon>
        <taxon>Ulvibacterium</taxon>
    </lineage>
</organism>
<evidence type="ECO:0000259" key="1">
    <source>
        <dbReference type="Pfam" id="PF16011"/>
    </source>
</evidence>
<dbReference type="InterPro" id="IPR010502">
    <property type="entry name" value="Carb-bd_dom_fam9"/>
</dbReference>
<name>A0A3B0CH76_9FLAO</name>
<dbReference type="GO" id="GO:0030246">
    <property type="term" value="F:carbohydrate binding"/>
    <property type="evidence" value="ECO:0007669"/>
    <property type="project" value="InterPro"/>
</dbReference>
<evidence type="ECO:0000313" key="2">
    <source>
        <dbReference type="EMBL" id="RKN82486.1"/>
    </source>
</evidence>
<dbReference type="GO" id="GO:0004553">
    <property type="term" value="F:hydrolase activity, hydrolyzing O-glycosyl compounds"/>
    <property type="evidence" value="ECO:0007669"/>
    <property type="project" value="InterPro"/>
</dbReference>
<accession>A0A3B0CH76</accession>
<keyword evidence="3" id="KW-1185">Reference proteome</keyword>
<dbReference type="AlphaFoldDB" id="A0A3B0CH76"/>
<gene>
    <name evidence="2" type="ORF">D7Z94_01140</name>
</gene>
<proteinExistence type="predicted"/>
<dbReference type="CDD" id="cd09620">
    <property type="entry name" value="CBM9_like_3"/>
    <property type="match status" value="1"/>
</dbReference>
<feature type="domain" description="Carbohydrate-binding" evidence="1">
    <location>
        <begin position="46"/>
        <end position="239"/>
    </location>
</feature>
<dbReference type="Gene3D" id="2.60.40.1190">
    <property type="match status" value="1"/>
</dbReference>
<comment type="caution">
    <text evidence="2">The sequence shown here is derived from an EMBL/GenBank/DDBJ whole genome shotgun (WGS) entry which is preliminary data.</text>
</comment>